<dbReference type="Gene3D" id="3.40.50.720">
    <property type="entry name" value="NAD(P)-binding Rossmann-like Domain"/>
    <property type="match status" value="1"/>
</dbReference>
<proteinExistence type="predicted"/>
<dbReference type="Proteomes" id="UP001179361">
    <property type="component" value="Unassembled WGS sequence"/>
</dbReference>
<keyword evidence="2" id="KW-1185">Reference proteome</keyword>
<evidence type="ECO:0000313" key="2">
    <source>
        <dbReference type="Proteomes" id="UP001179361"/>
    </source>
</evidence>
<comment type="caution">
    <text evidence="1">The sequence shown here is derived from an EMBL/GenBank/DDBJ whole genome shotgun (WGS) entry which is preliminary data.</text>
</comment>
<dbReference type="SUPFAM" id="SSF51735">
    <property type="entry name" value="NAD(P)-binding Rossmann-fold domains"/>
    <property type="match status" value="1"/>
</dbReference>
<accession>A0ABS8QA02</accession>
<dbReference type="EMBL" id="JAJNOC010000007">
    <property type="protein sequence ID" value="MCD2518373.1"/>
    <property type="molecule type" value="Genomic_DNA"/>
</dbReference>
<protein>
    <submittedName>
        <fullName evidence="1">Uncharacterized protein</fullName>
    </submittedName>
</protein>
<sequence>MVRFFTCLVLVHGVYRSHAASYDRFAHRARCGIAYPFSIHNIKVIIDMGKLDSKVAVVTGGSSGIGFAIAARFI</sequence>
<dbReference type="InterPro" id="IPR036291">
    <property type="entry name" value="NAD(P)-bd_dom_sf"/>
</dbReference>
<organism evidence="1 2">
    <name type="scientific">Massilia phyllostachyos</name>
    <dbReference type="NCBI Taxonomy" id="2898585"/>
    <lineage>
        <taxon>Bacteria</taxon>
        <taxon>Pseudomonadati</taxon>
        <taxon>Pseudomonadota</taxon>
        <taxon>Betaproteobacteria</taxon>
        <taxon>Burkholderiales</taxon>
        <taxon>Oxalobacteraceae</taxon>
        <taxon>Telluria group</taxon>
        <taxon>Massilia</taxon>
    </lineage>
</organism>
<reference evidence="1" key="1">
    <citation type="submission" date="2021-11" db="EMBL/GenBank/DDBJ databases">
        <title>The complete genome of Massilia sp sp. G4R7.</title>
        <authorList>
            <person name="Liu L."/>
            <person name="Yue J."/>
            <person name="Yuan J."/>
            <person name="Yang F."/>
            <person name="Li L."/>
        </authorList>
    </citation>
    <scope>NUCLEOTIDE SEQUENCE</scope>
    <source>
        <strain evidence="1">G4R7</strain>
    </source>
</reference>
<evidence type="ECO:0000313" key="1">
    <source>
        <dbReference type="EMBL" id="MCD2518373.1"/>
    </source>
</evidence>
<name>A0ABS8QA02_9BURK</name>
<gene>
    <name evidence="1" type="ORF">LQ564_18900</name>
</gene>